<accession>A0A5A9PZL9</accession>
<dbReference type="InterPro" id="IPR019734">
    <property type="entry name" value="TPR_rpt"/>
</dbReference>
<evidence type="ECO:0000256" key="4">
    <source>
        <dbReference type="PROSITE-ProRule" id="PRU00339"/>
    </source>
</evidence>
<protein>
    <submittedName>
        <fullName evidence="5">Interferon-induced protein with tetratricopeptide repeats 5</fullName>
    </submittedName>
</protein>
<evidence type="ECO:0000256" key="1">
    <source>
        <dbReference type="ARBA" id="ARBA00022737"/>
    </source>
</evidence>
<dbReference type="PROSITE" id="PS50005">
    <property type="entry name" value="TPR"/>
    <property type="match status" value="2"/>
</dbReference>
<dbReference type="SMART" id="SM00028">
    <property type="entry name" value="TPR"/>
    <property type="match status" value="5"/>
</dbReference>
<dbReference type="SUPFAM" id="SSF48452">
    <property type="entry name" value="TPR-like"/>
    <property type="match status" value="3"/>
</dbReference>
<dbReference type="Proteomes" id="UP000324632">
    <property type="component" value="Chromosome 1"/>
</dbReference>
<keyword evidence="1" id="KW-0677">Repeat</keyword>
<dbReference type="GO" id="GO:0005829">
    <property type="term" value="C:cytosol"/>
    <property type="evidence" value="ECO:0007669"/>
    <property type="project" value="TreeGrafter"/>
</dbReference>
<comment type="caution">
    <text evidence="5">The sequence shown here is derived from an EMBL/GenBank/DDBJ whole genome shotgun (WGS) entry which is preliminary data.</text>
</comment>
<evidence type="ECO:0000313" key="5">
    <source>
        <dbReference type="EMBL" id="KAA0725339.1"/>
    </source>
</evidence>
<evidence type="ECO:0000256" key="3">
    <source>
        <dbReference type="ARBA" id="ARBA00038336"/>
    </source>
</evidence>
<feature type="repeat" description="TPR" evidence="4">
    <location>
        <begin position="296"/>
        <end position="329"/>
    </location>
</feature>
<dbReference type="Gene3D" id="1.25.40.10">
    <property type="entry name" value="Tetratricopeptide repeat domain"/>
    <property type="match status" value="3"/>
</dbReference>
<dbReference type="FunFam" id="1.25.40.10:FF:000032">
    <property type="entry name" value="Interferon-induced protein with tetratricopeptide repeats 5"/>
    <property type="match status" value="1"/>
</dbReference>
<dbReference type="PANTHER" id="PTHR10271">
    <property type="entry name" value="INTERFERON-INDUCED PROTEIN WITH TETRATRICOPEPTIDE REPEATS"/>
    <property type="match status" value="1"/>
</dbReference>
<feature type="repeat" description="TPR" evidence="4">
    <location>
        <begin position="479"/>
        <end position="512"/>
    </location>
</feature>
<sequence length="526" mass="60663">MGIVLQLERFAVERPAACETTTSTILQRLRDKMQKGSRTSANSGGSSNKNFLVYETVLRTKLHTLECHFTWALIKDDLDLPSILNRLDEQLNLDEGGKKRLAQTYNALAYVKYLQGLQKESLSNLITSVKLNKECHEEEFHKALIVTYGNLAWINYHMKNYTECESYLQKVKNINENISSESSSVPEVLDEKGWTFLKFSSKYYESAKECFKKALDLKPEDGELNAGYAIALYRTEYGEFTIENSPTIKQLRRAIETNPDDDVLKVLLALRLSKYNSVNEPEKLVKEALERSPNHPHVMRYVGKFFRNRGSEDSGILILSKALELSPNSSFIHHQLALCYEMKKIQLLREAYHHARSSWVQQIRDQIIYHLEMATTHAPCFITAMSDLALHYGERREIPRAEEMFQMIFKTAKEKNDNLHVVHFYYAEFQLHINRSEALAIKHYMECLKMSPGSPEGRKSARGLRKIAWKWINENTQDAEAYGILGFIHKVKGEKSQAIECYEKALSYGDNDEYLTNLCALRLSIQ</sequence>
<dbReference type="AlphaFoldDB" id="A0A5A9PZL9"/>
<dbReference type="EMBL" id="SOYY01000001">
    <property type="protein sequence ID" value="KAA0725339.1"/>
    <property type="molecule type" value="Genomic_DNA"/>
</dbReference>
<name>A0A5A9PZL9_9TELE</name>
<reference evidence="5 6" key="1">
    <citation type="journal article" date="2019" name="Mol. Ecol. Resour.">
        <title>Chromosome-level genome assembly of Triplophysa tibetana, a fish adapted to the harsh high-altitude environment of the Tibetan Plateau.</title>
        <authorList>
            <person name="Yang X."/>
            <person name="Liu H."/>
            <person name="Ma Z."/>
            <person name="Zou Y."/>
            <person name="Zou M."/>
            <person name="Mao Y."/>
            <person name="Li X."/>
            <person name="Wang H."/>
            <person name="Chen T."/>
            <person name="Wang W."/>
            <person name="Yang R."/>
        </authorList>
    </citation>
    <scope>NUCLEOTIDE SEQUENCE [LARGE SCALE GENOMIC DNA]</scope>
    <source>
        <strain evidence="5">TTIB1903HZAU</strain>
        <tissue evidence="5">Muscle</tissue>
    </source>
</reference>
<keyword evidence="2 4" id="KW-0802">TPR repeat</keyword>
<dbReference type="Pfam" id="PF13181">
    <property type="entry name" value="TPR_8"/>
    <property type="match status" value="3"/>
</dbReference>
<evidence type="ECO:0000313" key="6">
    <source>
        <dbReference type="Proteomes" id="UP000324632"/>
    </source>
</evidence>
<gene>
    <name evidence="5" type="ORF">E1301_Tti006051</name>
</gene>
<organism evidence="5 6">
    <name type="scientific">Triplophysa tibetana</name>
    <dbReference type="NCBI Taxonomy" id="1572043"/>
    <lineage>
        <taxon>Eukaryota</taxon>
        <taxon>Metazoa</taxon>
        <taxon>Chordata</taxon>
        <taxon>Craniata</taxon>
        <taxon>Vertebrata</taxon>
        <taxon>Euteleostomi</taxon>
        <taxon>Actinopterygii</taxon>
        <taxon>Neopterygii</taxon>
        <taxon>Teleostei</taxon>
        <taxon>Ostariophysi</taxon>
        <taxon>Cypriniformes</taxon>
        <taxon>Nemacheilidae</taxon>
        <taxon>Triplophysa</taxon>
    </lineage>
</organism>
<dbReference type="GO" id="GO:0051607">
    <property type="term" value="P:defense response to virus"/>
    <property type="evidence" value="ECO:0007669"/>
    <property type="project" value="TreeGrafter"/>
</dbReference>
<keyword evidence="6" id="KW-1185">Reference proteome</keyword>
<evidence type="ECO:0000256" key="2">
    <source>
        <dbReference type="ARBA" id="ARBA00022803"/>
    </source>
</evidence>
<dbReference type="InterPro" id="IPR011990">
    <property type="entry name" value="TPR-like_helical_dom_sf"/>
</dbReference>
<comment type="similarity">
    <text evidence="3">Belongs to the IFIT family.</text>
</comment>
<dbReference type="PANTHER" id="PTHR10271:SF29">
    <property type="entry name" value="INTERFERON-INDUCED PROTEIN WITH TETRATRICOPEPTIDE REPEATS-RELATED"/>
    <property type="match status" value="1"/>
</dbReference>
<proteinExistence type="inferred from homology"/>